<organism evidence="1">
    <name type="scientific">viral metagenome</name>
    <dbReference type="NCBI Taxonomy" id="1070528"/>
    <lineage>
        <taxon>unclassified sequences</taxon>
        <taxon>metagenomes</taxon>
        <taxon>organismal metagenomes</taxon>
    </lineage>
</organism>
<evidence type="ECO:0000313" key="1">
    <source>
        <dbReference type="EMBL" id="QHT78914.1"/>
    </source>
</evidence>
<sequence>MNVLGKTRRVRDEVDVSGEFSGLINDRADKFMSFLSTNADNAYTRPWHRLERGIRINRVRKYVSEECERSHCTEEEQQRMFDVLSKALDKKQLNSKTVVIYDTEQQKILEIKGFTSHRTADGTLQFQFSERKTGTLRRKPQAPVQLPLTKN</sequence>
<reference evidence="1" key="1">
    <citation type="journal article" date="2020" name="Nature">
        <title>Giant virus diversity and host interactions through global metagenomics.</title>
        <authorList>
            <person name="Schulz F."/>
            <person name="Roux S."/>
            <person name="Paez-Espino D."/>
            <person name="Jungbluth S."/>
            <person name="Walsh D.A."/>
            <person name="Denef V.J."/>
            <person name="McMahon K.D."/>
            <person name="Konstantinidis K.T."/>
            <person name="Eloe-Fadrosh E.A."/>
            <person name="Kyrpides N.C."/>
            <person name="Woyke T."/>
        </authorList>
    </citation>
    <scope>NUCLEOTIDE SEQUENCE</scope>
    <source>
        <strain evidence="1">GVMAG-M-3300023179-97</strain>
    </source>
</reference>
<proteinExistence type="predicted"/>
<dbReference type="AlphaFoldDB" id="A0A6C0HEQ9"/>
<accession>A0A6C0HEQ9</accession>
<dbReference type="EMBL" id="MN739942">
    <property type="protein sequence ID" value="QHT78914.1"/>
    <property type="molecule type" value="Genomic_DNA"/>
</dbReference>
<protein>
    <submittedName>
        <fullName evidence="1">Uncharacterized protein</fullName>
    </submittedName>
</protein>
<name>A0A6C0HEQ9_9ZZZZ</name>